<dbReference type="Pfam" id="PF13419">
    <property type="entry name" value="HAD_2"/>
    <property type="match status" value="1"/>
</dbReference>
<dbReference type="InterPro" id="IPR050155">
    <property type="entry name" value="HAD-like_hydrolase_sf"/>
</dbReference>
<keyword evidence="2" id="KW-1185">Reference proteome</keyword>
<dbReference type="RefSeq" id="WP_428837079.1">
    <property type="nucleotide sequence ID" value="NZ_BAAASD010000055.1"/>
</dbReference>
<dbReference type="InterPro" id="IPR023214">
    <property type="entry name" value="HAD_sf"/>
</dbReference>
<dbReference type="PANTHER" id="PTHR43434">
    <property type="entry name" value="PHOSPHOGLYCOLATE PHOSPHATASE"/>
    <property type="match status" value="1"/>
</dbReference>
<dbReference type="SFLD" id="SFLDS00003">
    <property type="entry name" value="Haloacid_Dehalogenase"/>
    <property type="match status" value="1"/>
</dbReference>
<evidence type="ECO:0000313" key="2">
    <source>
        <dbReference type="Proteomes" id="UP001500253"/>
    </source>
</evidence>
<comment type="caution">
    <text evidence="1">The sequence shown here is derived from an EMBL/GenBank/DDBJ whole genome shotgun (WGS) entry which is preliminary data.</text>
</comment>
<reference evidence="2" key="1">
    <citation type="journal article" date="2019" name="Int. J. Syst. Evol. Microbiol.">
        <title>The Global Catalogue of Microorganisms (GCM) 10K type strain sequencing project: providing services to taxonomists for standard genome sequencing and annotation.</title>
        <authorList>
            <consortium name="The Broad Institute Genomics Platform"/>
            <consortium name="The Broad Institute Genome Sequencing Center for Infectious Disease"/>
            <person name="Wu L."/>
            <person name="Ma J."/>
        </authorList>
    </citation>
    <scope>NUCLEOTIDE SEQUENCE [LARGE SCALE GENOMIC DNA]</scope>
    <source>
        <strain evidence="2">JCM 4316</strain>
    </source>
</reference>
<accession>A0ABP5U7B0</accession>
<dbReference type="EMBL" id="BAAASD010000055">
    <property type="protein sequence ID" value="GAA2370800.1"/>
    <property type="molecule type" value="Genomic_DNA"/>
</dbReference>
<dbReference type="Gene3D" id="1.10.150.240">
    <property type="entry name" value="Putative phosphatase, domain 2"/>
    <property type="match status" value="1"/>
</dbReference>
<evidence type="ECO:0000313" key="1">
    <source>
        <dbReference type="EMBL" id="GAA2370800.1"/>
    </source>
</evidence>
<protein>
    <submittedName>
        <fullName evidence="1">Haloacid dehalogenase-like hydrolase</fullName>
    </submittedName>
</protein>
<proteinExistence type="predicted"/>
<dbReference type="Gene3D" id="3.40.50.1000">
    <property type="entry name" value="HAD superfamily/HAD-like"/>
    <property type="match status" value="1"/>
</dbReference>
<dbReference type="InterPro" id="IPR036412">
    <property type="entry name" value="HAD-like_sf"/>
</dbReference>
<gene>
    <name evidence="1" type="ORF">GCM10010246_76120</name>
</gene>
<organism evidence="1 2">
    <name type="scientific">Streptomyces cuspidosporus</name>
    <dbReference type="NCBI Taxonomy" id="66882"/>
    <lineage>
        <taxon>Bacteria</taxon>
        <taxon>Bacillati</taxon>
        <taxon>Actinomycetota</taxon>
        <taxon>Actinomycetes</taxon>
        <taxon>Kitasatosporales</taxon>
        <taxon>Streptomycetaceae</taxon>
        <taxon>Streptomyces</taxon>
    </lineage>
</organism>
<dbReference type="InterPro" id="IPR023198">
    <property type="entry name" value="PGP-like_dom2"/>
</dbReference>
<sequence length="225" mass="24176">MTANLLVLWDIDHTLVDTRGVGRELWAQAFEEVTGQRLREQAKIDGSTEPVILRETLQLHGLRDSRDLFERFARALGTAHVRRAAELRERGHALPGASSLLAALTARDGVTQTVVTGNIRPAAEVKLAAFGLDRHLDLTIGAFGEDADGRPELVRTALKRAQAHATQAVLLGDTPSDVRGALEGGVRVIGVATGRTSADELRAAGAATVVEDLSDTTRLLKLLTR</sequence>
<dbReference type="InterPro" id="IPR041492">
    <property type="entry name" value="HAD_2"/>
</dbReference>
<dbReference type="SFLD" id="SFLDG01129">
    <property type="entry name" value="C1.5:_HAD__Beta-PGM__Phosphata"/>
    <property type="match status" value="1"/>
</dbReference>
<dbReference type="PANTHER" id="PTHR43434:SF1">
    <property type="entry name" value="PHOSPHOGLYCOLATE PHOSPHATASE"/>
    <property type="match status" value="1"/>
</dbReference>
<name>A0ABP5U7B0_9ACTN</name>
<dbReference type="Proteomes" id="UP001500253">
    <property type="component" value="Unassembled WGS sequence"/>
</dbReference>
<dbReference type="SUPFAM" id="SSF56784">
    <property type="entry name" value="HAD-like"/>
    <property type="match status" value="1"/>
</dbReference>